<evidence type="ECO:0000313" key="6">
    <source>
        <dbReference type="Proteomes" id="UP000232875"/>
    </source>
</evidence>
<feature type="domain" description="RRM" evidence="4">
    <location>
        <begin position="112"/>
        <end position="188"/>
    </location>
</feature>
<dbReference type="PANTHER" id="PTHR23003:SF64">
    <property type="entry name" value="RRM DOMAIN-CONTAINING PROTEIN"/>
    <property type="match status" value="1"/>
</dbReference>
<gene>
    <name evidence="5" type="ORF">MVES_001979</name>
</gene>
<accession>A0A2N1JC88</accession>
<dbReference type="Gene3D" id="3.30.70.330">
    <property type="match status" value="2"/>
</dbReference>
<evidence type="ECO:0000256" key="1">
    <source>
        <dbReference type="ARBA" id="ARBA00022884"/>
    </source>
</evidence>
<feature type="region of interest" description="Disordered" evidence="3">
    <location>
        <begin position="490"/>
        <end position="624"/>
    </location>
</feature>
<dbReference type="EMBL" id="KZ454990">
    <property type="protein sequence ID" value="PKI84142.1"/>
    <property type="molecule type" value="Genomic_DNA"/>
</dbReference>
<dbReference type="InterPro" id="IPR050374">
    <property type="entry name" value="RRT5_SRSF_SR"/>
</dbReference>
<dbReference type="InterPro" id="IPR000504">
    <property type="entry name" value="RRM_dom"/>
</dbReference>
<dbReference type="InterPro" id="IPR012677">
    <property type="entry name" value="Nucleotide-bd_a/b_plait_sf"/>
</dbReference>
<keyword evidence="6" id="KW-1185">Reference proteome</keyword>
<dbReference type="FunFam" id="3.30.70.330:FF:000145">
    <property type="entry name" value="Putative RNP domain-containing protein"/>
    <property type="match status" value="1"/>
</dbReference>
<feature type="domain" description="RRM" evidence="4">
    <location>
        <begin position="254"/>
        <end position="331"/>
    </location>
</feature>
<dbReference type="GO" id="GO:0005737">
    <property type="term" value="C:cytoplasm"/>
    <property type="evidence" value="ECO:0007669"/>
    <property type="project" value="TreeGrafter"/>
</dbReference>
<sequence length="624" mass="66578">MSEYSDSVSGSSHSPKSVTAAYPMCSALAAPCYANPNLAIPSNGGAEMRALPSPPFPRQKRPSVEYASMHEIQGICAAPRLPSNQGALGSQGSAGPRTTFSTATAAASDRRTQLCVRNLPYSVRWQDVKDLFRRAGTVLRADVRLVDNRSCGTGTVLFATEADALRARDTLHGYNWQGRVLDVQLERDMMPMPAESDEKRVAHMQSLPGLETLPLPPTRVRRSSLHVQPLRTDEWNAPGNAAQPGGAPMPFPGRVLFIGNLPFHCQWQDLKDLFRAAGNIQRADVALNADGRSRGFGTVLFASPEDAQNAVRLYHGYEYNGRILKVHFDRLANFAATPGVVPTDPSQYTAAFSTSVHAQGPPERNHSVPAMGHLNSGSVWGAPFPMDRDAATQSFAPGRISLPQLSFPGQGAFGASLTPGMPGFTMRTVFDTPPLYPQAMSPGHSPFIPDTSVPPDYPSFMNPAPGAPLGYMPPLSFGAQDLAGFAHSSALPSTPHWSQPMRSHAAQHAKASDEPLHATPRPPNQGTGDEHGTGEYPFPVVGNAASRGASPTPHDGGEAVRPAGAQQNTKELMDAIAKLSVSGTARAKQSSRGASDSRTAAEQALCRLRENLSSMDGKKDATED</sequence>
<dbReference type="GO" id="GO:1990904">
    <property type="term" value="C:ribonucleoprotein complex"/>
    <property type="evidence" value="ECO:0007669"/>
    <property type="project" value="TreeGrafter"/>
</dbReference>
<dbReference type="Proteomes" id="UP000232875">
    <property type="component" value="Unassembled WGS sequence"/>
</dbReference>
<keyword evidence="1 2" id="KW-0694">RNA-binding</keyword>
<evidence type="ECO:0000256" key="3">
    <source>
        <dbReference type="SAM" id="MobiDB-lite"/>
    </source>
</evidence>
<dbReference type="OrthoDB" id="1049195at2759"/>
<dbReference type="Pfam" id="PF00076">
    <property type="entry name" value="RRM_1"/>
    <property type="match status" value="2"/>
</dbReference>
<organism evidence="5 6">
    <name type="scientific">Malassezia vespertilionis</name>
    <dbReference type="NCBI Taxonomy" id="2020962"/>
    <lineage>
        <taxon>Eukaryota</taxon>
        <taxon>Fungi</taxon>
        <taxon>Dikarya</taxon>
        <taxon>Basidiomycota</taxon>
        <taxon>Ustilaginomycotina</taxon>
        <taxon>Malasseziomycetes</taxon>
        <taxon>Malasseziales</taxon>
        <taxon>Malasseziaceae</taxon>
        <taxon>Malassezia</taxon>
    </lineage>
</organism>
<evidence type="ECO:0000256" key="2">
    <source>
        <dbReference type="PROSITE-ProRule" id="PRU00176"/>
    </source>
</evidence>
<dbReference type="SUPFAM" id="SSF54928">
    <property type="entry name" value="RNA-binding domain, RBD"/>
    <property type="match status" value="2"/>
</dbReference>
<feature type="compositionally biased region" description="Polar residues" evidence="3">
    <location>
        <begin position="581"/>
        <end position="600"/>
    </location>
</feature>
<evidence type="ECO:0000259" key="4">
    <source>
        <dbReference type="PROSITE" id="PS50102"/>
    </source>
</evidence>
<reference evidence="5 6" key="1">
    <citation type="submission" date="2017-10" db="EMBL/GenBank/DDBJ databases">
        <title>A novel species of cold-tolerant Malassezia isolated from bats.</title>
        <authorList>
            <person name="Lorch J.M."/>
            <person name="Palmer J.M."/>
            <person name="Vanderwolf K.J."/>
            <person name="Schmidt K.Z."/>
            <person name="Verant M.L."/>
            <person name="Weller T.J."/>
            <person name="Blehert D.S."/>
        </authorList>
    </citation>
    <scope>NUCLEOTIDE SEQUENCE [LARGE SCALE GENOMIC DNA]</scope>
    <source>
        <strain evidence="5 6">NWHC:44797-103</strain>
    </source>
</reference>
<dbReference type="SMART" id="SM00360">
    <property type="entry name" value="RRM"/>
    <property type="match status" value="2"/>
</dbReference>
<evidence type="ECO:0000313" key="5">
    <source>
        <dbReference type="EMBL" id="PKI84142.1"/>
    </source>
</evidence>
<name>A0A2N1JC88_9BASI</name>
<dbReference type="AlphaFoldDB" id="A0A2N1JC88"/>
<dbReference type="InterPro" id="IPR035979">
    <property type="entry name" value="RBD_domain_sf"/>
</dbReference>
<dbReference type="GO" id="GO:0005634">
    <property type="term" value="C:nucleus"/>
    <property type="evidence" value="ECO:0007669"/>
    <property type="project" value="TreeGrafter"/>
</dbReference>
<protein>
    <recommendedName>
        <fullName evidence="4">RRM domain-containing protein</fullName>
    </recommendedName>
</protein>
<dbReference type="GO" id="GO:0003729">
    <property type="term" value="F:mRNA binding"/>
    <property type="evidence" value="ECO:0007669"/>
    <property type="project" value="TreeGrafter"/>
</dbReference>
<dbReference type="PANTHER" id="PTHR23003">
    <property type="entry name" value="RNA RECOGNITION MOTIF RRM DOMAIN CONTAINING PROTEIN"/>
    <property type="match status" value="1"/>
</dbReference>
<proteinExistence type="predicted"/>
<dbReference type="PROSITE" id="PS50102">
    <property type="entry name" value="RRM"/>
    <property type="match status" value="2"/>
</dbReference>
<dbReference type="STRING" id="2020962.A0A2N1JC88"/>
<feature type="compositionally biased region" description="Polar residues" evidence="3">
    <location>
        <begin position="490"/>
        <end position="501"/>
    </location>
</feature>